<reference evidence="3" key="1">
    <citation type="journal article" date="2020" name="Stud. Mycol.">
        <title>101 Dothideomycetes genomes: a test case for predicting lifestyles and emergence of pathogens.</title>
        <authorList>
            <person name="Haridas S."/>
            <person name="Albert R."/>
            <person name="Binder M."/>
            <person name="Bloem J."/>
            <person name="Labutti K."/>
            <person name="Salamov A."/>
            <person name="Andreopoulos B."/>
            <person name="Baker S."/>
            <person name="Barry K."/>
            <person name="Bills G."/>
            <person name="Bluhm B."/>
            <person name="Cannon C."/>
            <person name="Castanera R."/>
            <person name="Culley D."/>
            <person name="Daum C."/>
            <person name="Ezra D."/>
            <person name="Gonzalez J."/>
            <person name="Henrissat B."/>
            <person name="Kuo A."/>
            <person name="Liang C."/>
            <person name="Lipzen A."/>
            <person name="Lutzoni F."/>
            <person name="Magnuson J."/>
            <person name="Mondo S."/>
            <person name="Nolan M."/>
            <person name="Ohm R."/>
            <person name="Pangilinan J."/>
            <person name="Park H.-J."/>
            <person name="Ramirez L."/>
            <person name="Alfaro M."/>
            <person name="Sun H."/>
            <person name="Tritt A."/>
            <person name="Yoshinaga Y."/>
            <person name="Zwiers L.-H."/>
            <person name="Turgeon B."/>
            <person name="Goodwin S."/>
            <person name="Spatafora J."/>
            <person name="Crous P."/>
            <person name="Grigoriev I."/>
        </authorList>
    </citation>
    <scope>NUCLEOTIDE SEQUENCE</scope>
    <source>
        <strain evidence="3">CBS 109.77</strain>
    </source>
</reference>
<feature type="coiled-coil region" evidence="1">
    <location>
        <begin position="39"/>
        <end position="66"/>
    </location>
</feature>
<dbReference type="EMBL" id="MU001909">
    <property type="protein sequence ID" value="KAF2793921.1"/>
    <property type="molecule type" value="Genomic_DNA"/>
</dbReference>
<name>A0A6A6XCA5_9PLEO</name>
<dbReference type="OrthoDB" id="5182912at2759"/>
<keyword evidence="4" id="KW-1185">Reference proteome</keyword>
<evidence type="ECO:0000256" key="2">
    <source>
        <dbReference type="SAM" id="Phobius"/>
    </source>
</evidence>
<evidence type="ECO:0000256" key="1">
    <source>
        <dbReference type="SAM" id="Coils"/>
    </source>
</evidence>
<dbReference type="Proteomes" id="UP000799757">
    <property type="component" value="Unassembled WGS sequence"/>
</dbReference>
<keyword evidence="1" id="KW-0175">Coiled coil</keyword>
<feature type="transmembrane region" description="Helical" evidence="2">
    <location>
        <begin position="75"/>
        <end position="96"/>
    </location>
</feature>
<organism evidence="3 4">
    <name type="scientific">Melanomma pulvis-pyrius CBS 109.77</name>
    <dbReference type="NCBI Taxonomy" id="1314802"/>
    <lineage>
        <taxon>Eukaryota</taxon>
        <taxon>Fungi</taxon>
        <taxon>Dikarya</taxon>
        <taxon>Ascomycota</taxon>
        <taxon>Pezizomycotina</taxon>
        <taxon>Dothideomycetes</taxon>
        <taxon>Pleosporomycetidae</taxon>
        <taxon>Pleosporales</taxon>
        <taxon>Melanommataceae</taxon>
        <taxon>Melanomma</taxon>
    </lineage>
</organism>
<gene>
    <name evidence="3" type="ORF">K505DRAFT_361546</name>
</gene>
<accession>A0A6A6XCA5</accession>
<dbReference type="AlphaFoldDB" id="A0A6A6XCA5"/>
<protein>
    <submittedName>
        <fullName evidence="3">Uncharacterized protein</fullName>
    </submittedName>
</protein>
<evidence type="ECO:0000313" key="3">
    <source>
        <dbReference type="EMBL" id="KAF2793921.1"/>
    </source>
</evidence>
<evidence type="ECO:0000313" key="4">
    <source>
        <dbReference type="Proteomes" id="UP000799757"/>
    </source>
</evidence>
<keyword evidence="2" id="KW-1133">Transmembrane helix</keyword>
<keyword evidence="2" id="KW-0812">Transmembrane</keyword>
<keyword evidence="2" id="KW-0472">Membrane</keyword>
<sequence>MAGGIMDSRNAKRLQLGLADAHLFKAVRLDSIYGLGSESREITESMKQARQILESLEEDFRNTDKLRKVGKINRFRILAALAILELLQGFPILALARWDQVQAASRDCGWSEGILI</sequence>
<proteinExistence type="predicted"/>